<dbReference type="InterPro" id="IPR029044">
    <property type="entry name" value="Nucleotide-diphossugar_trans"/>
</dbReference>
<dbReference type="GO" id="GO:0046872">
    <property type="term" value="F:metal ion binding"/>
    <property type="evidence" value="ECO:0007669"/>
    <property type="project" value="UniProtKB-KW"/>
</dbReference>
<dbReference type="Pfam" id="PF12804">
    <property type="entry name" value="NTP_transf_3"/>
    <property type="match status" value="1"/>
</dbReference>
<feature type="domain" description="MobA-like NTP transferase" evidence="9">
    <location>
        <begin position="5"/>
        <end position="153"/>
    </location>
</feature>
<reference evidence="10" key="1">
    <citation type="submission" date="2020-02" db="EMBL/GenBank/DDBJ databases">
        <authorList>
            <person name="Meier V. D."/>
        </authorList>
    </citation>
    <scope>NUCLEOTIDE SEQUENCE</scope>
    <source>
        <strain evidence="10">AVDCRST_MAG67</strain>
    </source>
</reference>
<keyword evidence="1 8" id="KW-0963">Cytoplasm</keyword>
<proteinExistence type="inferred from homology"/>
<comment type="cofactor">
    <cofactor evidence="8">
        <name>Mg(2+)</name>
        <dbReference type="ChEBI" id="CHEBI:18420"/>
    </cofactor>
</comment>
<name>A0A6J4SG97_9ACTN</name>
<dbReference type="InterPro" id="IPR025877">
    <property type="entry name" value="MobA-like_NTP_Trfase"/>
</dbReference>
<dbReference type="EC" id="2.7.7.77" evidence="8"/>
<organism evidence="10">
    <name type="scientific">uncultured Solirubrobacteraceae bacterium</name>
    <dbReference type="NCBI Taxonomy" id="1162706"/>
    <lineage>
        <taxon>Bacteria</taxon>
        <taxon>Bacillati</taxon>
        <taxon>Actinomycetota</taxon>
        <taxon>Thermoleophilia</taxon>
        <taxon>Solirubrobacterales</taxon>
        <taxon>Solirubrobacteraceae</taxon>
        <taxon>environmental samples</taxon>
    </lineage>
</organism>
<dbReference type="InterPro" id="IPR013482">
    <property type="entry name" value="Molybde_CF_guanTrfase"/>
</dbReference>
<keyword evidence="7 8" id="KW-0501">Molybdenum cofactor biosynthesis</keyword>
<dbReference type="Gene3D" id="3.90.550.10">
    <property type="entry name" value="Spore Coat Polysaccharide Biosynthesis Protein SpsA, Chain A"/>
    <property type="match status" value="1"/>
</dbReference>
<keyword evidence="5 8" id="KW-0460">Magnesium</keyword>
<evidence type="ECO:0000313" key="10">
    <source>
        <dbReference type="EMBL" id="CAA9495120.1"/>
    </source>
</evidence>
<dbReference type="GO" id="GO:0005737">
    <property type="term" value="C:cytoplasm"/>
    <property type="evidence" value="ECO:0007669"/>
    <property type="project" value="UniProtKB-SubCell"/>
</dbReference>
<comment type="catalytic activity">
    <reaction evidence="8">
        <text>Mo-molybdopterin + GTP + H(+) = Mo-molybdopterin guanine dinucleotide + diphosphate</text>
        <dbReference type="Rhea" id="RHEA:34243"/>
        <dbReference type="ChEBI" id="CHEBI:15378"/>
        <dbReference type="ChEBI" id="CHEBI:33019"/>
        <dbReference type="ChEBI" id="CHEBI:37565"/>
        <dbReference type="ChEBI" id="CHEBI:71302"/>
        <dbReference type="ChEBI" id="CHEBI:71310"/>
        <dbReference type="EC" id="2.7.7.77"/>
    </reaction>
</comment>
<evidence type="ECO:0000256" key="3">
    <source>
        <dbReference type="ARBA" id="ARBA00022723"/>
    </source>
</evidence>
<evidence type="ECO:0000256" key="1">
    <source>
        <dbReference type="ARBA" id="ARBA00022490"/>
    </source>
</evidence>
<feature type="binding site" evidence="8">
    <location>
        <position position="20"/>
    </location>
    <ligand>
        <name>GTP</name>
        <dbReference type="ChEBI" id="CHEBI:37565"/>
    </ligand>
</feature>
<comment type="function">
    <text evidence="8">Transfers a GMP moiety from GTP to Mo-molybdopterin (Mo-MPT) cofactor (Moco or molybdenum cofactor) to form Mo-molybdopterin guanine dinucleotide (Mo-MGD) cofactor.</text>
</comment>
<dbReference type="GO" id="GO:0061603">
    <property type="term" value="F:molybdenum cofactor guanylyltransferase activity"/>
    <property type="evidence" value="ECO:0007669"/>
    <property type="project" value="UniProtKB-EC"/>
</dbReference>
<dbReference type="PANTHER" id="PTHR19136:SF81">
    <property type="entry name" value="MOLYBDENUM COFACTOR GUANYLYLTRANSFERASE"/>
    <property type="match status" value="1"/>
</dbReference>
<dbReference type="CDD" id="cd02503">
    <property type="entry name" value="MobA"/>
    <property type="match status" value="1"/>
</dbReference>
<protein>
    <recommendedName>
        <fullName evidence="8">Probable molybdenum cofactor guanylyltransferase</fullName>
        <shortName evidence="8">MoCo guanylyltransferase</shortName>
        <ecNumber evidence="8">2.7.7.77</ecNumber>
    </recommendedName>
    <alternativeName>
        <fullName evidence="8">GTP:molybdopterin guanylyltransferase</fullName>
    </alternativeName>
    <alternativeName>
        <fullName evidence="8">Mo-MPT guanylyltransferase</fullName>
    </alternativeName>
    <alternativeName>
        <fullName evidence="8">Molybdopterin guanylyltransferase</fullName>
    </alternativeName>
    <alternativeName>
        <fullName evidence="8">Molybdopterin-guanine dinucleotide synthase</fullName>
        <shortName evidence="8">MGD synthase</shortName>
    </alternativeName>
</protein>
<evidence type="ECO:0000256" key="6">
    <source>
        <dbReference type="ARBA" id="ARBA00023134"/>
    </source>
</evidence>
<dbReference type="PANTHER" id="PTHR19136">
    <property type="entry name" value="MOLYBDENUM COFACTOR GUANYLYLTRANSFERASE"/>
    <property type="match status" value="1"/>
</dbReference>
<evidence type="ECO:0000256" key="4">
    <source>
        <dbReference type="ARBA" id="ARBA00022741"/>
    </source>
</evidence>
<feature type="binding site" evidence="8">
    <location>
        <position position="68"/>
    </location>
    <ligand>
        <name>GTP</name>
        <dbReference type="ChEBI" id="CHEBI:37565"/>
    </ligand>
</feature>
<dbReference type="EMBL" id="CADCVQ010000070">
    <property type="protein sequence ID" value="CAA9495120.1"/>
    <property type="molecule type" value="Genomic_DNA"/>
</dbReference>
<evidence type="ECO:0000259" key="9">
    <source>
        <dbReference type="Pfam" id="PF12804"/>
    </source>
</evidence>
<dbReference type="GO" id="GO:0006777">
    <property type="term" value="P:Mo-molybdopterin cofactor biosynthetic process"/>
    <property type="evidence" value="ECO:0007669"/>
    <property type="project" value="UniProtKB-KW"/>
</dbReference>
<sequence length="264" mass="27486">MRVGAIVLAGGQSKRMGRPKATLDWHGSTLVRRAAGIVARVADGPVVVVRAARQELPALPAAVEVTQDARDARGPLQGIAAGLAAVGDRAGAVFVCGIDAPLLHPALIGAVVAALAADEQIDVVLPVAHGFPHPLFAAYRTSIARDLHDLLEQDLLGTKPLLQRCRVRRLDATALLADAAVAEHDPALDSLLNLNEPEEYEAARARPAPRVTVIGRGDVRAATLSAAGEGAATVNGRATSDPEEPLVGGDVVAFVMRPRYRPAP</sequence>
<comment type="domain">
    <text evidence="8">The N-terminal domain determines nucleotide recognition and specific binding, while the C-terminal domain determines the specific binding to the target protein.</text>
</comment>
<evidence type="ECO:0000256" key="7">
    <source>
        <dbReference type="ARBA" id="ARBA00023150"/>
    </source>
</evidence>
<keyword evidence="4 8" id="KW-0547">Nucleotide-binding</keyword>
<dbReference type="AlphaFoldDB" id="A0A6J4SG97"/>
<dbReference type="GO" id="GO:0005525">
    <property type="term" value="F:GTP binding"/>
    <property type="evidence" value="ECO:0007669"/>
    <property type="project" value="UniProtKB-UniRule"/>
</dbReference>
<feature type="binding site" evidence="8">
    <location>
        <position position="99"/>
    </location>
    <ligand>
        <name>Mg(2+)</name>
        <dbReference type="ChEBI" id="CHEBI:18420"/>
    </ligand>
</feature>
<keyword evidence="6 8" id="KW-0342">GTP-binding</keyword>
<dbReference type="SUPFAM" id="SSF53448">
    <property type="entry name" value="Nucleotide-diphospho-sugar transferases"/>
    <property type="match status" value="1"/>
</dbReference>
<keyword evidence="2 8" id="KW-0808">Transferase</keyword>
<gene>
    <name evidence="8" type="primary">mobA</name>
    <name evidence="10" type="ORF">AVDCRST_MAG67-1630</name>
</gene>
<evidence type="ECO:0000256" key="5">
    <source>
        <dbReference type="ARBA" id="ARBA00022842"/>
    </source>
</evidence>
<evidence type="ECO:0000256" key="8">
    <source>
        <dbReference type="HAMAP-Rule" id="MF_00316"/>
    </source>
</evidence>
<accession>A0A6J4SG97</accession>
<feature type="binding site" evidence="8">
    <location>
        <begin position="8"/>
        <end position="10"/>
    </location>
    <ligand>
        <name>GTP</name>
        <dbReference type="ChEBI" id="CHEBI:37565"/>
    </ligand>
</feature>
<evidence type="ECO:0000256" key="2">
    <source>
        <dbReference type="ARBA" id="ARBA00022679"/>
    </source>
</evidence>
<comment type="caution">
    <text evidence="8">Lacks conserved residue(s) required for the propagation of feature annotation.</text>
</comment>
<dbReference type="HAMAP" id="MF_00316">
    <property type="entry name" value="MobA"/>
    <property type="match status" value="1"/>
</dbReference>
<feature type="binding site" evidence="8">
    <location>
        <position position="99"/>
    </location>
    <ligand>
        <name>GTP</name>
        <dbReference type="ChEBI" id="CHEBI:37565"/>
    </ligand>
</feature>
<comment type="similarity">
    <text evidence="8">Belongs to the MobA family.</text>
</comment>
<comment type="subcellular location">
    <subcellularLocation>
        <location evidence="8">Cytoplasm</location>
    </subcellularLocation>
</comment>
<keyword evidence="3 8" id="KW-0479">Metal-binding</keyword>